<sequence>MWCVCVYVCVSIEVIQRIIIIKYIIVNRHAKAVTIPATPVTTSHVMDGSSPSRRAPFPLTLCNVKRTRSPLPASTRYLGCRPLSSVIDLARAGATACAHYLGSFAKRFIVRAMHPIVFGTNKHATRTIVTTRNRNEKVAN</sequence>
<dbReference type="EMBL" id="JADYXP020000003">
    <property type="protein sequence ID" value="KAL0129350.1"/>
    <property type="molecule type" value="Genomic_DNA"/>
</dbReference>
<proteinExistence type="predicted"/>
<evidence type="ECO:0008006" key="3">
    <source>
        <dbReference type="Google" id="ProtNLM"/>
    </source>
</evidence>
<evidence type="ECO:0000313" key="2">
    <source>
        <dbReference type="Proteomes" id="UP001430953"/>
    </source>
</evidence>
<comment type="caution">
    <text evidence="1">The sequence shown here is derived from an EMBL/GenBank/DDBJ whole genome shotgun (WGS) entry which is preliminary data.</text>
</comment>
<dbReference type="AlphaFoldDB" id="A0AAW2GQ17"/>
<protein>
    <recommendedName>
        <fullName evidence="3">Secreted protein</fullName>
    </recommendedName>
</protein>
<name>A0AAW2GQ17_9HYME</name>
<dbReference type="Proteomes" id="UP001430953">
    <property type="component" value="Unassembled WGS sequence"/>
</dbReference>
<reference evidence="1 2" key="1">
    <citation type="submission" date="2023-03" db="EMBL/GenBank/DDBJ databases">
        <title>High recombination rates correlate with genetic variation in Cardiocondyla obscurior ants.</title>
        <authorList>
            <person name="Errbii M."/>
        </authorList>
    </citation>
    <scope>NUCLEOTIDE SEQUENCE [LARGE SCALE GENOMIC DNA]</scope>
    <source>
        <strain evidence="1">Alpha-2009</strain>
        <tissue evidence="1">Whole body</tissue>
    </source>
</reference>
<keyword evidence="2" id="KW-1185">Reference proteome</keyword>
<organism evidence="1 2">
    <name type="scientific">Cardiocondyla obscurior</name>
    <dbReference type="NCBI Taxonomy" id="286306"/>
    <lineage>
        <taxon>Eukaryota</taxon>
        <taxon>Metazoa</taxon>
        <taxon>Ecdysozoa</taxon>
        <taxon>Arthropoda</taxon>
        <taxon>Hexapoda</taxon>
        <taxon>Insecta</taxon>
        <taxon>Pterygota</taxon>
        <taxon>Neoptera</taxon>
        <taxon>Endopterygota</taxon>
        <taxon>Hymenoptera</taxon>
        <taxon>Apocrita</taxon>
        <taxon>Aculeata</taxon>
        <taxon>Formicoidea</taxon>
        <taxon>Formicidae</taxon>
        <taxon>Myrmicinae</taxon>
        <taxon>Cardiocondyla</taxon>
    </lineage>
</organism>
<evidence type="ECO:0000313" key="1">
    <source>
        <dbReference type="EMBL" id="KAL0129350.1"/>
    </source>
</evidence>
<gene>
    <name evidence="1" type="ORF">PUN28_004211</name>
</gene>
<accession>A0AAW2GQ17</accession>